<evidence type="ECO:0000313" key="3">
    <source>
        <dbReference type="Proteomes" id="UP000500857"/>
    </source>
</evidence>
<feature type="transmembrane region" description="Helical" evidence="1">
    <location>
        <begin position="12"/>
        <end position="32"/>
    </location>
</feature>
<evidence type="ECO:0000313" key="2">
    <source>
        <dbReference type="EMBL" id="QIZ69461.1"/>
    </source>
</evidence>
<dbReference type="RefSeq" id="WP_168567618.1">
    <property type="nucleotide sequence ID" value="NZ_CP051167.1"/>
</dbReference>
<dbReference type="KEGG" id="oxy:HCG48_01715"/>
<keyword evidence="1" id="KW-0472">Membrane</keyword>
<dbReference type="EMBL" id="CP051167">
    <property type="protein sequence ID" value="QIZ69461.1"/>
    <property type="molecule type" value="Genomic_DNA"/>
</dbReference>
<accession>A0A6H1TSE1</accession>
<sequence length="99" mass="11897">MKDLFENLPLSFAGIAISIILAILWLTTDLKLTRHLYGSAPKDRRSCPENYPIRADKTDRYYYLKHERIRLEVDWCFEDEKTARKEGFIRAPEQYRKMR</sequence>
<keyword evidence="1" id="KW-0812">Transmembrane</keyword>
<organism evidence="2 3">
    <name type="scientific">Oxynema aestuarii AP17</name>
    <dbReference type="NCBI Taxonomy" id="2064643"/>
    <lineage>
        <taxon>Bacteria</taxon>
        <taxon>Bacillati</taxon>
        <taxon>Cyanobacteriota</taxon>
        <taxon>Cyanophyceae</taxon>
        <taxon>Oscillatoriophycideae</taxon>
        <taxon>Oscillatoriales</taxon>
        <taxon>Oscillatoriaceae</taxon>
        <taxon>Oxynema</taxon>
        <taxon>Oxynema aestuarii</taxon>
    </lineage>
</organism>
<dbReference type="AlphaFoldDB" id="A0A6H1TSE1"/>
<gene>
    <name evidence="2" type="ORF">HCG48_01715</name>
</gene>
<reference evidence="2 3" key="1">
    <citation type="submission" date="2020-04" db="EMBL/GenBank/DDBJ databases">
        <authorList>
            <person name="Basu S."/>
            <person name="Maruthanayagam V."/>
            <person name="Chakraborty S."/>
            <person name="Pramanik A."/>
            <person name="Mukherjee J."/>
            <person name="Brink B."/>
        </authorList>
    </citation>
    <scope>NUCLEOTIDE SEQUENCE [LARGE SCALE GENOMIC DNA]</scope>
    <source>
        <strain evidence="2 3">AP17</strain>
    </source>
</reference>
<protein>
    <submittedName>
        <fullName evidence="2">Uncharacterized protein</fullName>
    </submittedName>
</protein>
<keyword evidence="3" id="KW-1185">Reference proteome</keyword>
<proteinExistence type="predicted"/>
<keyword evidence="1" id="KW-1133">Transmembrane helix</keyword>
<name>A0A6H1TSE1_9CYAN</name>
<dbReference type="Proteomes" id="UP000500857">
    <property type="component" value="Chromosome"/>
</dbReference>
<evidence type="ECO:0000256" key="1">
    <source>
        <dbReference type="SAM" id="Phobius"/>
    </source>
</evidence>